<dbReference type="Proteomes" id="UP000464223">
    <property type="component" value="Segment"/>
</dbReference>
<evidence type="ECO:0008006" key="3">
    <source>
        <dbReference type="Google" id="ProtNLM"/>
    </source>
</evidence>
<protein>
    <recommendedName>
        <fullName evidence="3">Phosphoesterase</fullName>
    </recommendedName>
</protein>
<reference evidence="2" key="1">
    <citation type="submission" date="2019-12" db="EMBL/GenBank/DDBJ databases">
        <authorList>
            <person name="Olsen N.S."/>
            <person name="Junco L.M.F."/>
            <person name="Kot W."/>
            <person name="Hansen L.H."/>
        </authorList>
    </citation>
    <scope>NUCLEOTIDE SEQUENCE [LARGE SCALE GENOMIC DNA]</scope>
</reference>
<dbReference type="InterPro" id="IPR029052">
    <property type="entry name" value="Metallo-depent_PP-like"/>
</dbReference>
<gene>
    <name evidence="1" type="ORF">nieznany_13</name>
</gene>
<sequence length="184" mass="22068">MFVTSDRHFWHDKVLDFQAHTRPFSSLEEMHEAYIKEWNACATKPGVKMYHLGDFSFGLEEQTEEICKRLQGDITFIVGNHDRSYTRSVMEKYGRVVWYDEVKYQKHFFVLSHYPMLTWNKSHKGSIMLHGHEHGNLVHLEHERGKTMDVGVDVHGRFLHFDEIIEVMKDRPMRMDHRKFRSEE</sequence>
<organism evidence="1 2">
    <name type="scientific">Escherichia phage nieznany</name>
    <dbReference type="NCBI Taxonomy" id="2696432"/>
    <lineage>
        <taxon>Viruses</taxon>
        <taxon>Duplodnaviria</taxon>
        <taxon>Heunggongvirae</taxon>
        <taxon>Uroviricota</taxon>
        <taxon>Caudoviricetes</taxon>
        <taxon>Stephanstirmvirinae</taxon>
        <taxon>Phapecoctavirus</taxon>
        <taxon>Phapecoctavirus nieznany</taxon>
    </lineage>
</organism>
<dbReference type="SUPFAM" id="SSF56300">
    <property type="entry name" value="Metallo-dependent phosphatases"/>
    <property type="match status" value="1"/>
</dbReference>
<name>A0A6B9WXF3_9CAUD</name>
<keyword evidence="2" id="KW-1185">Reference proteome</keyword>
<dbReference type="EMBL" id="MN850598">
    <property type="protein sequence ID" value="QHR69346.1"/>
    <property type="molecule type" value="Genomic_DNA"/>
</dbReference>
<evidence type="ECO:0000313" key="1">
    <source>
        <dbReference type="EMBL" id="QHR69346.1"/>
    </source>
</evidence>
<accession>A0A6B9WXF3</accession>
<proteinExistence type="predicted"/>
<evidence type="ECO:0000313" key="2">
    <source>
        <dbReference type="Proteomes" id="UP000464223"/>
    </source>
</evidence>
<dbReference type="Gene3D" id="3.60.21.10">
    <property type="match status" value="1"/>
</dbReference>